<evidence type="ECO:0000313" key="2">
    <source>
        <dbReference type="Proteomes" id="UP000222916"/>
    </source>
</evidence>
<protein>
    <submittedName>
        <fullName evidence="1">Uncharacterized protein</fullName>
    </submittedName>
</protein>
<sequence>MVSRISRYRRWDSRQGSRRVIMCTPSVGRLPPGKPSVG</sequence>
<organism evidence="1 2">
    <name type="scientific">Aeromonas salmonicida subsp. pectinolytica 34mel</name>
    <dbReference type="NCBI Taxonomy" id="1324960"/>
    <lineage>
        <taxon>Bacteria</taxon>
        <taxon>Pseudomonadati</taxon>
        <taxon>Pseudomonadota</taxon>
        <taxon>Gammaproteobacteria</taxon>
        <taxon>Aeromonadales</taxon>
        <taxon>Aeromonadaceae</taxon>
        <taxon>Aeromonas</taxon>
    </lineage>
</organism>
<proteinExistence type="predicted"/>
<accession>A0A2D1QBB7</accession>
<name>A0A2D1QBB7_AERSA</name>
<dbReference type="EMBL" id="CP022426">
    <property type="protein sequence ID" value="ATP07535.1"/>
    <property type="molecule type" value="Genomic_DNA"/>
</dbReference>
<reference evidence="2" key="1">
    <citation type="journal article" date="2018" name="BMC Genomics">
        <title>The complete and fully assembled genome sequence of Aeromonas salmonicida subsp. pectinolytica and its comparative analysis with other Aeromonas species: investigation of the mobilome in environmental and pathogenic strains.</title>
        <authorList>
            <person name="Pfeiffer F."/>
            <person name="Zamora-Lagos M.A."/>
            <person name="Blettinger M."/>
            <person name="Yeroslaviz A."/>
            <person name="Dahl A."/>
            <person name="Gruber S."/>
            <person name="Habermann B.H."/>
        </authorList>
    </citation>
    <scope>NUCLEOTIDE SEQUENCE [LARGE SCALE GENOMIC DNA]</scope>
    <source>
        <strain evidence="2">34mel</strain>
    </source>
</reference>
<dbReference type="AlphaFoldDB" id="A0A2D1QBB7"/>
<gene>
    <name evidence="1" type="ORF">Asalp_02800</name>
</gene>
<dbReference type="Proteomes" id="UP000222916">
    <property type="component" value="Chromosome"/>
</dbReference>
<evidence type="ECO:0000313" key="1">
    <source>
        <dbReference type="EMBL" id="ATP07535.1"/>
    </source>
</evidence>